<organism evidence="1 2">
    <name type="scientific">Kitasatospora misakiensis</name>
    <dbReference type="NCBI Taxonomy" id="67330"/>
    <lineage>
        <taxon>Bacteria</taxon>
        <taxon>Bacillati</taxon>
        <taxon>Actinomycetota</taxon>
        <taxon>Actinomycetes</taxon>
        <taxon>Kitasatosporales</taxon>
        <taxon>Streptomycetaceae</taxon>
        <taxon>Kitasatospora</taxon>
    </lineage>
</organism>
<evidence type="ECO:0000313" key="2">
    <source>
        <dbReference type="Proteomes" id="UP001595975"/>
    </source>
</evidence>
<dbReference type="Proteomes" id="UP001595975">
    <property type="component" value="Unassembled WGS sequence"/>
</dbReference>
<dbReference type="RefSeq" id="WP_380229020.1">
    <property type="nucleotide sequence ID" value="NZ_JBHSOF010000055.1"/>
</dbReference>
<comment type="caution">
    <text evidence="1">The sequence shown here is derived from an EMBL/GenBank/DDBJ whole genome shotgun (WGS) entry which is preliminary data.</text>
</comment>
<keyword evidence="2" id="KW-1185">Reference proteome</keyword>
<reference evidence="2" key="1">
    <citation type="journal article" date="2019" name="Int. J. Syst. Evol. Microbiol.">
        <title>The Global Catalogue of Microorganisms (GCM) 10K type strain sequencing project: providing services to taxonomists for standard genome sequencing and annotation.</title>
        <authorList>
            <consortium name="The Broad Institute Genomics Platform"/>
            <consortium name="The Broad Institute Genome Sequencing Center for Infectious Disease"/>
            <person name="Wu L."/>
            <person name="Ma J."/>
        </authorList>
    </citation>
    <scope>NUCLEOTIDE SEQUENCE [LARGE SCALE GENOMIC DNA]</scope>
    <source>
        <strain evidence="2">CGMCC 4.1437</strain>
    </source>
</reference>
<proteinExistence type="predicted"/>
<sequence>MSKTVIDIDDEALALAAEVLGTTTKKDTVNAALIEIGARRRRELALGELVRLAEGGAFDRMLEPGFKDEAWRGKQGGAEWESGKTS</sequence>
<name>A0ABW0XA02_9ACTN</name>
<dbReference type="InterPro" id="IPR019239">
    <property type="entry name" value="VapB_antitoxin"/>
</dbReference>
<gene>
    <name evidence="1" type="ORF">ACFP3U_30805</name>
</gene>
<dbReference type="Pfam" id="PF09957">
    <property type="entry name" value="VapB_antitoxin"/>
    <property type="match status" value="1"/>
</dbReference>
<protein>
    <submittedName>
        <fullName evidence="1">Type II toxin-antitoxin system VapB family antitoxin</fullName>
    </submittedName>
</protein>
<accession>A0ABW0XA02</accession>
<evidence type="ECO:0000313" key="1">
    <source>
        <dbReference type="EMBL" id="MFC5667347.1"/>
    </source>
</evidence>
<dbReference type="EMBL" id="JBHSOF010000055">
    <property type="protein sequence ID" value="MFC5667347.1"/>
    <property type="molecule type" value="Genomic_DNA"/>
</dbReference>